<organism evidence="1 2">
    <name type="scientific">Acrobeloides nanus</name>
    <dbReference type="NCBI Taxonomy" id="290746"/>
    <lineage>
        <taxon>Eukaryota</taxon>
        <taxon>Metazoa</taxon>
        <taxon>Ecdysozoa</taxon>
        <taxon>Nematoda</taxon>
        <taxon>Chromadorea</taxon>
        <taxon>Rhabditida</taxon>
        <taxon>Tylenchina</taxon>
        <taxon>Cephalobomorpha</taxon>
        <taxon>Cephaloboidea</taxon>
        <taxon>Cephalobidae</taxon>
        <taxon>Acrobeloides</taxon>
    </lineage>
</organism>
<dbReference type="InterPro" id="IPR037277">
    <property type="entry name" value="Granulin_sf"/>
</dbReference>
<reference evidence="2" key="1">
    <citation type="submission" date="2022-11" db="UniProtKB">
        <authorList>
            <consortium name="WormBaseParasite"/>
        </authorList>
    </citation>
    <scope>IDENTIFICATION</scope>
</reference>
<name>A0A914DYQ8_9BILA</name>
<dbReference type="WBParaSite" id="ACRNAN_scaffold4847.g10256.t1">
    <property type="protein sequence ID" value="ACRNAN_scaffold4847.g10256.t1"/>
    <property type="gene ID" value="ACRNAN_scaffold4847.g10256"/>
</dbReference>
<proteinExistence type="predicted"/>
<evidence type="ECO:0000313" key="2">
    <source>
        <dbReference type="WBParaSite" id="ACRNAN_scaffold4847.g10256.t1"/>
    </source>
</evidence>
<accession>A0A914DYQ8</accession>
<keyword evidence="1" id="KW-1185">Reference proteome</keyword>
<evidence type="ECO:0000313" key="1">
    <source>
        <dbReference type="Proteomes" id="UP000887540"/>
    </source>
</evidence>
<dbReference type="Proteomes" id="UP000887540">
    <property type="component" value="Unplaced"/>
</dbReference>
<sequence length="141" mass="16109">MTRQLVDKMKNESISICPDGLKCLDYNTCCKNPLNQYYCVNAENATCCSRWSYCPKDFACYDVDKDGIDDSCVKNNQFCPIANSQRHCLANYSNISSAFDIKYEDLKTCYNLNTVGDVSTYVIIRLQQNIDACLKVRLFTL</sequence>
<dbReference type="Gene3D" id="2.10.25.160">
    <property type="entry name" value="Granulin"/>
    <property type="match status" value="1"/>
</dbReference>
<dbReference type="AlphaFoldDB" id="A0A914DYQ8"/>
<protein>
    <submittedName>
        <fullName evidence="2">Uncharacterized protein</fullName>
    </submittedName>
</protein>